<keyword evidence="3" id="KW-1003">Cell membrane</keyword>
<feature type="transmembrane region" description="Helical" evidence="8">
    <location>
        <begin position="209"/>
        <end position="227"/>
    </location>
</feature>
<evidence type="ECO:0000256" key="1">
    <source>
        <dbReference type="ARBA" id="ARBA00004651"/>
    </source>
</evidence>
<keyword evidence="6 8" id="KW-0472">Membrane</keyword>
<dbReference type="RefSeq" id="WP_066472056.1">
    <property type="nucleotide sequence ID" value="NZ_CBCRUZ010000006.1"/>
</dbReference>
<evidence type="ECO:0000313" key="10">
    <source>
        <dbReference type="EMBL" id="QXQ13965.1"/>
    </source>
</evidence>
<evidence type="ECO:0000256" key="6">
    <source>
        <dbReference type="ARBA" id="ARBA00023136"/>
    </source>
</evidence>
<keyword evidence="4 8" id="KW-0812">Transmembrane</keyword>
<dbReference type="PANTHER" id="PTHR33406">
    <property type="entry name" value="MEMBRANE PROTEIN MJ1562-RELATED"/>
    <property type="match status" value="1"/>
</dbReference>
<keyword evidence="5 8" id="KW-1133">Transmembrane helix</keyword>
<proteinExistence type="inferred from homology"/>
<dbReference type="Gene3D" id="1.20.1640.10">
    <property type="entry name" value="Multidrug efflux transporter AcrB transmembrane domain"/>
    <property type="match status" value="2"/>
</dbReference>
<evidence type="ECO:0000256" key="5">
    <source>
        <dbReference type="ARBA" id="ARBA00022989"/>
    </source>
</evidence>
<evidence type="ECO:0000256" key="2">
    <source>
        <dbReference type="ARBA" id="ARBA00010157"/>
    </source>
</evidence>
<feature type="transmembrane region" description="Helical" evidence="8">
    <location>
        <begin position="556"/>
        <end position="576"/>
    </location>
</feature>
<dbReference type="InterPro" id="IPR050545">
    <property type="entry name" value="Mycobact_MmpL"/>
</dbReference>
<feature type="transmembrane region" description="Helical" evidence="8">
    <location>
        <begin position="307"/>
        <end position="332"/>
    </location>
</feature>
<evidence type="ECO:0000313" key="11">
    <source>
        <dbReference type="Proteomes" id="UP000887023"/>
    </source>
</evidence>
<evidence type="ECO:0000256" key="3">
    <source>
        <dbReference type="ARBA" id="ARBA00022475"/>
    </source>
</evidence>
<sequence>MFLRLAEFCVRRRRLVLLTWLLALIVAGLLAGAFAGPSVTNFADDQRTESGRALALFNAAGGGSVADNARVVVATDPSVPDGVRNPAVRAQVAALRDRITALDPATGMLDLYTPGNPSDVAISPDGTVGYTTLTLPSESDTVRNERVSQIKDAAASFSAPGARVDFAGDWFADQAPPGIGEAIGLTLALIILLVAFGSLVAAGLPLLTALAGVGIGAVTVMLLQNVIDTPGFAVSLTVMLGIGVGIDYALLILTRFRTALADSLPVDQAVLRAMDTAGRSVAFAGVTVSIAIAGLMIQGGATGPTMTIAGCAGVLAVLLAALTLLPALLATIGTRVDRLRMPWRRADTPAADGRWARRWSGWVQRHPWAGVVVALAVLLILAIPAFDLRLGFGDAGNRPTTDTTRIAYDELARGFGPGSNGPLILVTELPGDQASGLAELGALGGQIAATPGVASVSPPIPIGQVDGRPVAMLSVTPTTGPQDTGTTTLVHELRDTVIPRSTLPVQVTGAAVGGEDYAELTLDRLPLMVAVVLIFSFLLLALAFRSVVIPVKAIAMNLLSLGAAFGVIVAVFQWGWGMSLIGVGKVGPTEAWVPVVLFAVAFGLSMDYEIFLVSRIRERFLTTGDATGSVTEGLAATARVITAAAAIMVCVFASFVFFDDRGLKAMGLGLATAVFVDATVVRMLLVPATMEILGRANWYWPSWLRRLPSLDAVHRDSIEPTPTGRTATDPTSTVPEAVRG</sequence>
<evidence type="ECO:0000256" key="8">
    <source>
        <dbReference type="SAM" id="Phobius"/>
    </source>
</evidence>
<feature type="domain" description="Membrane transport protein MMPL" evidence="9">
    <location>
        <begin position="489"/>
        <end position="702"/>
    </location>
</feature>
<feature type="transmembrane region" description="Helical" evidence="8">
    <location>
        <begin position="233"/>
        <end position="253"/>
    </location>
</feature>
<gene>
    <name evidence="10" type="ORF">KV203_00365</name>
</gene>
<feature type="transmembrane region" description="Helical" evidence="8">
    <location>
        <begin position="182"/>
        <end position="202"/>
    </location>
</feature>
<dbReference type="InterPro" id="IPR004869">
    <property type="entry name" value="MMPL_dom"/>
</dbReference>
<accession>A0ABX8SBZ5</accession>
<dbReference type="SUPFAM" id="SSF82866">
    <property type="entry name" value="Multidrug efflux transporter AcrB transmembrane domain"/>
    <property type="match status" value="2"/>
</dbReference>
<feature type="transmembrane region" description="Helical" evidence="8">
    <location>
        <begin position="634"/>
        <end position="658"/>
    </location>
</feature>
<feature type="region of interest" description="Disordered" evidence="7">
    <location>
        <begin position="717"/>
        <end position="740"/>
    </location>
</feature>
<feature type="transmembrane region" description="Helical" evidence="8">
    <location>
        <begin position="591"/>
        <end position="613"/>
    </location>
</feature>
<dbReference type="Pfam" id="PF03176">
    <property type="entry name" value="MMPL"/>
    <property type="match status" value="2"/>
</dbReference>
<feature type="transmembrane region" description="Helical" evidence="8">
    <location>
        <begin position="525"/>
        <end position="544"/>
    </location>
</feature>
<feature type="transmembrane region" description="Helical" evidence="8">
    <location>
        <begin position="367"/>
        <end position="386"/>
    </location>
</feature>
<evidence type="ECO:0000259" key="9">
    <source>
        <dbReference type="Pfam" id="PF03176"/>
    </source>
</evidence>
<comment type="subcellular location">
    <subcellularLocation>
        <location evidence="1">Cell membrane</location>
        <topology evidence="1">Multi-pass membrane protein</topology>
    </subcellularLocation>
</comment>
<feature type="compositionally biased region" description="Polar residues" evidence="7">
    <location>
        <begin position="723"/>
        <end position="734"/>
    </location>
</feature>
<keyword evidence="11" id="KW-1185">Reference proteome</keyword>
<dbReference type="EMBL" id="CP079105">
    <property type="protein sequence ID" value="QXQ13965.1"/>
    <property type="molecule type" value="Genomic_DNA"/>
</dbReference>
<evidence type="ECO:0000256" key="4">
    <source>
        <dbReference type="ARBA" id="ARBA00022692"/>
    </source>
</evidence>
<organism evidence="10 11">
    <name type="scientific">Skermania pinensis</name>
    <dbReference type="NCBI Taxonomy" id="39122"/>
    <lineage>
        <taxon>Bacteria</taxon>
        <taxon>Bacillati</taxon>
        <taxon>Actinomycetota</taxon>
        <taxon>Actinomycetes</taxon>
        <taxon>Mycobacteriales</taxon>
        <taxon>Gordoniaceae</taxon>
        <taxon>Skermania</taxon>
    </lineage>
</organism>
<feature type="transmembrane region" description="Helical" evidence="8">
    <location>
        <begin position="281"/>
        <end position="301"/>
    </location>
</feature>
<evidence type="ECO:0000256" key="7">
    <source>
        <dbReference type="SAM" id="MobiDB-lite"/>
    </source>
</evidence>
<protein>
    <submittedName>
        <fullName evidence="10">MMPL family transporter</fullName>
    </submittedName>
</protein>
<reference evidence="10" key="1">
    <citation type="submission" date="2021-07" db="EMBL/GenBank/DDBJ databases">
        <title>Candidatus Kaistella beijingensis sp. nov. isolated from a municipal wastewater treatment plant is involved in sludge foaming.</title>
        <authorList>
            <person name="Song Y."/>
            <person name="Liu S.-J."/>
        </authorList>
    </citation>
    <scope>NUCLEOTIDE SEQUENCE</scope>
    <source>
        <strain evidence="10">DSM 43998</strain>
    </source>
</reference>
<name>A0ABX8SBZ5_9ACTN</name>
<comment type="similarity">
    <text evidence="2">Belongs to the resistance-nodulation-cell division (RND) (TC 2.A.6) family. MmpL subfamily.</text>
</comment>
<feature type="domain" description="Membrane transport protein MMPL" evidence="9">
    <location>
        <begin position="46"/>
        <end position="367"/>
    </location>
</feature>
<dbReference type="PANTHER" id="PTHR33406:SF11">
    <property type="entry name" value="MEMBRANE PROTEIN SCO6666-RELATED"/>
    <property type="match status" value="1"/>
</dbReference>
<feature type="transmembrane region" description="Helical" evidence="8">
    <location>
        <begin position="664"/>
        <end position="685"/>
    </location>
</feature>
<dbReference type="Proteomes" id="UP000887023">
    <property type="component" value="Chromosome"/>
</dbReference>